<name>A0A292YSZ7_9BACL</name>
<dbReference type="OrthoDB" id="9775804at2"/>
<evidence type="ECO:0000313" key="1">
    <source>
        <dbReference type="EMBL" id="GAX91554.1"/>
    </source>
</evidence>
<protein>
    <submittedName>
        <fullName evidence="1">N-acetyltransferase</fullName>
    </submittedName>
</protein>
<evidence type="ECO:0000313" key="2">
    <source>
        <dbReference type="Proteomes" id="UP000217785"/>
    </source>
</evidence>
<accession>A0A292YSZ7</accession>
<sequence>MEIKYENSLPDKEEFYPLYETTGWNAKGTYTEEDLFKAISNSWHVISAYHNGKVVGFGRIISDCPSFRN</sequence>
<dbReference type="Proteomes" id="UP000217785">
    <property type="component" value="Unassembled WGS sequence"/>
</dbReference>
<keyword evidence="1" id="KW-0808">Transferase</keyword>
<dbReference type="AlphaFoldDB" id="A0A292YSZ7"/>
<gene>
    <name evidence="1" type="ORF">EFBL_3244</name>
</gene>
<keyword evidence="2" id="KW-1185">Reference proteome</keyword>
<dbReference type="InterPro" id="IPR016181">
    <property type="entry name" value="Acyl_CoA_acyltransferase"/>
</dbReference>
<reference evidence="2" key="1">
    <citation type="submission" date="2017-07" db="EMBL/GenBank/DDBJ databases">
        <title>Draft genome sequence of Effusibacillus lacus strain skLN1.</title>
        <authorList>
            <person name="Watanabe M."/>
            <person name="Kojima H."/>
            <person name="Fukui M."/>
        </authorList>
    </citation>
    <scope>NUCLEOTIDE SEQUENCE [LARGE SCALE GENOMIC DNA]</scope>
    <source>
        <strain evidence="2">skLN1</strain>
    </source>
</reference>
<comment type="caution">
    <text evidence="1">The sequence shown here is derived from an EMBL/GenBank/DDBJ whole genome shotgun (WGS) entry which is preliminary data.</text>
</comment>
<proteinExistence type="predicted"/>
<dbReference type="EMBL" id="BDUF01000106">
    <property type="protein sequence ID" value="GAX91554.1"/>
    <property type="molecule type" value="Genomic_DNA"/>
</dbReference>
<organism evidence="1 2">
    <name type="scientific">Effusibacillus lacus</name>
    <dbReference type="NCBI Taxonomy" id="1348429"/>
    <lineage>
        <taxon>Bacteria</taxon>
        <taxon>Bacillati</taxon>
        <taxon>Bacillota</taxon>
        <taxon>Bacilli</taxon>
        <taxon>Bacillales</taxon>
        <taxon>Alicyclobacillaceae</taxon>
        <taxon>Effusibacillus</taxon>
    </lineage>
</organism>
<dbReference type="RefSeq" id="WP_096183480.1">
    <property type="nucleotide sequence ID" value="NZ_BDUF01000106.1"/>
</dbReference>
<dbReference type="SUPFAM" id="SSF55729">
    <property type="entry name" value="Acyl-CoA N-acyltransferases (Nat)"/>
    <property type="match status" value="1"/>
</dbReference>
<dbReference type="Gene3D" id="3.40.630.30">
    <property type="match status" value="1"/>
</dbReference>
<dbReference type="GO" id="GO:0016740">
    <property type="term" value="F:transferase activity"/>
    <property type="evidence" value="ECO:0007669"/>
    <property type="project" value="UniProtKB-KW"/>
</dbReference>